<dbReference type="EMBL" id="AYZH01000003">
    <property type="protein sequence ID" value="KRN02950.1"/>
    <property type="molecule type" value="Genomic_DNA"/>
</dbReference>
<proteinExistence type="predicted"/>
<keyword evidence="2" id="KW-1185">Reference proteome</keyword>
<dbReference type="STRING" id="1423803.FD13_GL001266"/>
<dbReference type="RefSeq" id="WP_061775782.1">
    <property type="nucleotide sequence ID" value="NZ_AYZH01000003.1"/>
</dbReference>
<comment type="caution">
    <text evidence="1">The sequence shown here is derived from an EMBL/GenBank/DDBJ whole genome shotgun (WGS) entry which is preliminary data.</text>
</comment>
<keyword evidence="1" id="KW-0804">Transcription</keyword>
<organism evidence="1 2">
    <name type="scientific">Levilactobacillus senmaizukei DSM 21775 = NBRC 103853</name>
    <dbReference type="NCBI Taxonomy" id="1423803"/>
    <lineage>
        <taxon>Bacteria</taxon>
        <taxon>Bacillati</taxon>
        <taxon>Bacillota</taxon>
        <taxon>Bacilli</taxon>
        <taxon>Lactobacillales</taxon>
        <taxon>Lactobacillaceae</taxon>
        <taxon>Levilactobacillus</taxon>
    </lineage>
</organism>
<name>A0A0R2DH45_9LACO</name>
<gene>
    <name evidence="1" type="ORF">FD13_GL001266</name>
</gene>
<keyword evidence="1" id="KW-0240">DNA-directed RNA polymerase</keyword>
<evidence type="ECO:0000313" key="1">
    <source>
        <dbReference type="EMBL" id="KRN02950.1"/>
    </source>
</evidence>
<dbReference type="Proteomes" id="UP000051589">
    <property type="component" value="Unassembled WGS sequence"/>
</dbReference>
<dbReference type="PATRIC" id="fig|1423803.3.peg.1292"/>
<protein>
    <submittedName>
        <fullName evidence="1">DNA-directed RNA polymerase specialized sigma subunit, sigma24-like</fullName>
    </submittedName>
</protein>
<dbReference type="GO" id="GO:0000428">
    <property type="term" value="C:DNA-directed RNA polymerase complex"/>
    <property type="evidence" value="ECO:0007669"/>
    <property type="project" value="UniProtKB-KW"/>
</dbReference>
<evidence type="ECO:0000313" key="2">
    <source>
        <dbReference type="Proteomes" id="UP000051589"/>
    </source>
</evidence>
<dbReference type="OrthoDB" id="2248780at2"/>
<dbReference type="AlphaFoldDB" id="A0A0R2DH45"/>
<reference evidence="1 2" key="1">
    <citation type="journal article" date="2015" name="Genome Announc.">
        <title>Expanding the biotechnology potential of lactobacilli through comparative genomics of 213 strains and associated genera.</title>
        <authorList>
            <person name="Sun Z."/>
            <person name="Harris H.M."/>
            <person name="McCann A."/>
            <person name="Guo C."/>
            <person name="Argimon S."/>
            <person name="Zhang W."/>
            <person name="Yang X."/>
            <person name="Jeffery I.B."/>
            <person name="Cooney J.C."/>
            <person name="Kagawa T.F."/>
            <person name="Liu W."/>
            <person name="Song Y."/>
            <person name="Salvetti E."/>
            <person name="Wrobel A."/>
            <person name="Rasinkangas P."/>
            <person name="Parkhill J."/>
            <person name="Rea M.C."/>
            <person name="O'Sullivan O."/>
            <person name="Ritari J."/>
            <person name="Douillard F.P."/>
            <person name="Paul Ross R."/>
            <person name="Yang R."/>
            <person name="Briner A.E."/>
            <person name="Felis G.E."/>
            <person name="de Vos W.M."/>
            <person name="Barrangou R."/>
            <person name="Klaenhammer T.R."/>
            <person name="Caufield P.W."/>
            <person name="Cui Y."/>
            <person name="Zhang H."/>
            <person name="O'Toole P.W."/>
        </authorList>
    </citation>
    <scope>NUCLEOTIDE SEQUENCE [LARGE SCALE GENOMIC DNA]</scope>
    <source>
        <strain evidence="1 2">DSM 21775</strain>
    </source>
</reference>
<accession>A0A0R2DH45</accession>
<sequence length="186" mass="21353">MVTDPTAAYRFLYEGDHETILYAALKRLHLSPSHNDYEDYLQEGRLAFPEIYATYPGDPEAQPHQFLAYALQKVVWTLADQLRQDRKQTERQLPGDADPVLTELPNEENVLTAIGLADYRRYLLKLVGAAGKTGEWRFLVGTMVDQLTAAEIAQRHDVNLATVYRWRRSLTQRLIAHLTPPENFLN</sequence>